<evidence type="ECO:0000256" key="1">
    <source>
        <dbReference type="ARBA" id="ARBA00022741"/>
    </source>
</evidence>
<dbReference type="EMBL" id="JBBMFR010000002">
    <property type="protein sequence ID" value="MEQ2396587.1"/>
    <property type="molecule type" value="Genomic_DNA"/>
</dbReference>
<evidence type="ECO:0000256" key="2">
    <source>
        <dbReference type="ARBA" id="ARBA00022840"/>
    </source>
</evidence>
<keyword evidence="2" id="KW-0067">ATP-binding</keyword>
<evidence type="ECO:0000259" key="5">
    <source>
        <dbReference type="PROSITE" id="PS51194"/>
    </source>
</evidence>
<protein>
    <submittedName>
        <fullName evidence="6">DEAD/DEAH box helicase</fullName>
    </submittedName>
</protein>
<feature type="region of interest" description="Disordered" evidence="3">
    <location>
        <begin position="1307"/>
        <end position="1328"/>
    </location>
</feature>
<sequence length="2176" mass="243905">MIPMVLARHIQSGLADYVETTFPMTNKPFRGSIRRLAHQEGMLSQEPFVSVKLPFRVVGKHAEFPFPCLHPSYRPYAHQMRAFKRIAAGESTLVATGTGSGKTECFLYPILDYCYRQRRLGRKGIKAILVYPMNALATDQAKRLAELIHDSPELRNNVTAGMYVGQMSQGGSDKDNHAMTATNIVTSHEELLKNPPDILLTNYKMLDYLLVRPKDSRIWDSNDPDTLKYFVVDELHTFDGAQGTDLACLLRRLTDRLNTTSDNMCFVGTSATMGTEETVRDICAYASQIFNTTFTPESVVTENRLRVDEFFVTSDYDDTMPTAAQADRLIELEEDVDPSEYLALAAQAWLDEAPTEPSATDKARIRLAESLRHSRFLASLSSFICDEPQQIDRKLLDRLAIMDARFNALHPRQQKACVDALIALVSHARTGSEGHTRPFLNVQVQLWVKELGRVVANITSQEGNIDYRPVVELSKDDLKTRMPVINCRDCGGTAWIGLAGKDGGISMGDPRTFYNEYFAYHADNALVTLQPCTMDYVLDGHADNGAMVWFCNACMKEQAVGRFESTERECPACGEQRIPMVARGMELVSGNRKHYQCPFCGSEQDIAMVGVRTTTQVSVMLTQLSGDSFNDDSKAIVFSDSVQDASYRASVFNSRTWRFALRNSAMDYMREECKEGVSFAEYLNKQNSYYHRRYPDENEYIVRFIAPNMTWMREYEAVLQGNPAGPGRRQLLDWIERRLRLESLLEFGMRSRTGRTLEKSGCAAIAFDQILLKRVAQAVAERCHNEIGLHENSIMETDWLRLIVAFLDQLRTKGAFFDVTYDQFLQNDGNKFLLSNTNIKWMPGMYADGMPYFLSDKEPVRKGVFNTLNSPAYRQIVDRYLTDGALEGDIHHELLRIVLEECIAAEFITQQRYPSMKMERTVYGLNESGCTVSGKVTQLICDTCGRSYSCATQNLDAWNGARCRIHKCPGRLVSGTPEAEALELRYYGKLYCGEPADRIHAAEHTGLLNGDDRAKVEEEFKRKNRKPGDVNVLACTPTLEMGIDIGDLSTVILSSIPPTQAQYIQRAGRAGRRDGNSLVLAVANTKEHDTYFYQRPKDMLGGAVNPPHIFLDATAVLERQLTAYALDRWVHAMLDAGSEPADVVPDKLKNCLDNVNGSGSSGFPVNFLNWTGQHSGELLDGFGRMFSFSEELRTQLDGFVRGTEDGSTMARRVYDVFQKTNDTVRTLESQKSAARQLLDELKKKPSDSSFEEQQRECEDEIHNLGRIVTSILNTNTFNYLSDEGILPNYAFPETGVTLHTILKEDKEPSDAAHGIEPAAQDKTKRRGKATRDFVRPAATAITELAPGNTFFAGGRKYKISRVLCSKGGADDELAMWRLCPNCSHAEPASSTENLASCPSCGSMQWADNGQKRPMLRIDTVISDETYSESLIEDTSDSRPKTQFLKNTMVDIDPADIQSGWQFKGITNFGFDYTPQGTVREINFGQVSDRGASVEIAGSKEIRNGFNVCLKCGALLGERESRHAYFCPERKKAQEQQLEQSEWNGTCLFLYREVKSEALRMLVPGLADAQGADGAAESLTAAVMLGLRERFGNVEHLQATLMNEPLPDNSGLRKTYLALYDTVPGGTGYLKQLSDPDTMFEVFSRSKEVMKHCECAKNGGDGCYRCLYAYRQSQDLKLISRKTALAMLTGILDPSNKRSRVKTVSKINTNKLFDSGLEQQFIEALRCMHAHPFAESDDAKGRRAIVKDEFINSKPGYSITVNGSVWSVEPQVALGPADGVAIPCKPDFVLTVSNIDESGDVVEHDGRKPVAIFTDGLQYHAGIVAQDSLKREALRQAGYRIWSLDYDDVIGYVQGKDVAQLADPMLAPKSMPSPVAYKSTIGKRTDEFNPSEVSAMAMLEYYLAEPDAERIFAIQALAMSYALNPRNKNVEPQAVDMLHRNEALHGENESTFMICSSWNPSNCTRLKFQSGLCIGEDMRTTEPHVGMVFSDIQRDAAKAKNDDYNPLDALDENEAEAFKTQWAAFWHFANVMQFSEYFHAIGDAALRDESMYEPLRNGLRNAPDLQKDNDSEWNDILADPTYVYCADETKEVVKRFIESDIPAPDALGYELLDENEEIIAQSELAWEDGKIVFFPSYDLQSDRENADEFVKRGWTIITENNDDLDKVFASLTEGMER</sequence>
<dbReference type="InterPro" id="IPR018973">
    <property type="entry name" value="MZB"/>
</dbReference>
<dbReference type="SMART" id="SM00487">
    <property type="entry name" value="DEXDc"/>
    <property type="match status" value="1"/>
</dbReference>
<dbReference type="Pfam" id="PF00271">
    <property type="entry name" value="Helicase_C"/>
    <property type="match status" value="1"/>
</dbReference>
<gene>
    <name evidence="6" type="ORF">WMO36_01645</name>
</gene>
<dbReference type="PANTHER" id="PTHR47957">
    <property type="entry name" value="ATP-DEPENDENT HELICASE HRQ1"/>
    <property type="match status" value="1"/>
</dbReference>
<evidence type="ECO:0000313" key="6">
    <source>
        <dbReference type="EMBL" id="MEQ2396587.1"/>
    </source>
</evidence>
<dbReference type="RefSeq" id="WP_180753695.1">
    <property type="nucleotide sequence ID" value="NZ_JBBMFR010000002.1"/>
</dbReference>
<keyword evidence="6" id="KW-0347">Helicase</keyword>
<dbReference type="PROSITE" id="PS51192">
    <property type="entry name" value="HELICASE_ATP_BIND_1"/>
    <property type="match status" value="1"/>
</dbReference>
<feature type="domain" description="Helicase ATP-binding" evidence="4">
    <location>
        <begin position="83"/>
        <end position="277"/>
    </location>
</feature>
<dbReference type="InterPro" id="IPR011545">
    <property type="entry name" value="DEAD/DEAH_box_helicase_dom"/>
</dbReference>
<evidence type="ECO:0000256" key="3">
    <source>
        <dbReference type="SAM" id="MobiDB-lite"/>
    </source>
</evidence>
<keyword evidence="1" id="KW-0547">Nucleotide-binding</keyword>
<name>A0ABV1C7A4_9BIFI</name>
<dbReference type="InterPro" id="IPR001650">
    <property type="entry name" value="Helicase_C-like"/>
</dbReference>
<dbReference type="Pfam" id="PF09369">
    <property type="entry name" value="MZB"/>
    <property type="match status" value="1"/>
</dbReference>
<dbReference type="SMART" id="SM00490">
    <property type="entry name" value="HELICc"/>
    <property type="match status" value="1"/>
</dbReference>
<keyword evidence="7" id="KW-1185">Reference proteome</keyword>
<dbReference type="PROSITE" id="PS51194">
    <property type="entry name" value="HELICASE_CTER"/>
    <property type="match status" value="1"/>
</dbReference>
<keyword evidence="6" id="KW-0378">Hydrolase</keyword>
<proteinExistence type="predicted"/>
<reference evidence="6 7" key="1">
    <citation type="submission" date="2024-03" db="EMBL/GenBank/DDBJ databases">
        <title>Human intestinal bacterial collection.</title>
        <authorList>
            <person name="Pauvert C."/>
            <person name="Hitch T.C.A."/>
            <person name="Clavel T."/>
        </authorList>
    </citation>
    <scope>NUCLEOTIDE SEQUENCE [LARGE SCALE GENOMIC DNA]</scope>
    <source>
        <strain evidence="6 7">CLA-AA-H311</strain>
    </source>
</reference>
<feature type="domain" description="Helicase C-terminal" evidence="5">
    <location>
        <begin position="935"/>
        <end position="1122"/>
    </location>
</feature>
<organism evidence="6 7">
    <name type="scientific">Bifidobacterium hominis</name>
    <dbReference type="NCBI Taxonomy" id="3133177"/>
    <lineage>
        <taxon>Bacteria</taxon>
        <taxon>Bacillati</taxon>
        <taxon>Actinomycetota</taxon>
        <taxon>Actinomycetes</taxon>
        <taxon>Bifidobacteriales</taxon>
        <taxon>Bifidobacteriaceae</taxon>
        <taxon>Bifidobacterium</taxon>
    </lineage>
</organism>
<accession>A0ABV1C7A4</accession>
<dbReference type="Proteomes" id="UP001462554">
    <property type="component" value="Unassembled WGS sequence"/>
</dbReference>
<dbReference type="InterPro" id="IPR027417">
    <property type="entry name" value="P-loop_NTPase"/>
</dbReference>
<dbReference type="InterPro" id="IPR014001">
    <property type="entry name" value="Helicase_ATP-bd"/>
</dbReference>
<comment type="caution">
    <text evidence="6">The sequence shown here is derived from an EMBL/GenBank/DDBJ whole genome shotgun (WGS) entry which is preliminary data.</text>
</comment>
<evidence type="ECO:0000313" key="7">
    <source>
        <dbReference type="Proteomes" id="UP001462554"/>
    </source>
</evidence>
<dbReference type="GO" id="GO:0004386">
    <property type="term" value="F:helicase activity"/>
    <property type="evidence" value="ECO:0007669"/>
    <property type="project" value="UniProtKB-KW"/>
</dbReference>
<dbReference type="Pfam" id="PF00270">
    <property type="entry name" value="DEAD"/>
    <property type="match status" value="1"/>
</dbReference>
<dbReference type="PANTHER" id="PTHR47957:SF3">
    <property type="entry name" value="ATP-DEPENDENT HELICASE HRQ1"/>
    <property type="match status" value="1"/>
</dbReference>
<dbReference type="Gene3D" id="3.40.50.300">
    <property type="entry name" value="P-loop containing nucleotide triphosphate hydrolases"/>
    <property type="match status" value="2"/>
</dbReference>
<evidence type="ECO:0000259" key="4">
    <source>
        <dbReference type="PROSITE" id="PS51192"/>
    </source>
</evidence>
<dbReference type="SUPFAM" id="SSF52540">
    <property type="entry name" value="P-loop containing nucleoside triphosphate hydrolases"/>
    <property type="match status" value="2"/>
</dbReference>